<dbReference type="PANTHER" id="PTHR22847:SF637">
    <property type="entry name" value="WD REPEAT DOMAIN 5B"/>
    <property type="match status" value="1"/>
</dbReference>
<dbReference type="InterPro" id="IPR001680">
    <property type="entry name" value="WD40_rpt"/>
</dbReference>
<gene>
    <name evidence="5" type="ORF">HYPSUDRAFT_53480</name>
</gene>
<dbReference type="InterPro" id="IPR036322">
    <property type="entry name" value="WD40_repeat_dom_sf"/>
</dbReference>
<dbReference type="PROSITE" id="PS50294">
    <property type="entry name" value="WD_REPEATS_REGION"/>
    <property type="match status" value="1"/>
</dbReference>
<keyword evidence="1 3" id="KW-0853">WD repeat</keyword>
<dbReference type="GO" id="GO:1990234">
    <property type="term" value="C:transferase complex"/>
    <property type="evidence" value="ECO:0007669"/>
    <property type="project" value="UniProtKB-ARBA"/>
</dbReference>
<evidence type="ECO:0000256" key="4">
    <source>
        <dbReference type="SAM" id="Phobius"/>
    </source>
</evidence>
<dbReference type="PROSITE" id="PS50082">
    <property type="entry name" value="WD_REPEATS_2"/>
    <property type="match status" value="1"/>
</dbReference>
<reference evidence="6" key="1">
    <citation type="submission" date="2014-04" db="EMBL/GenBank/DDBJ databases">
        <title>Evolutionary Origins and Diversification of the Mycorrhizal Mutualists.</title>
        <authorList>
            <consortium name="DOE Joint Genome Institute"/>
            <consortium name="Mycorrhizal Genomics Consortium"/>
            <person name="Kohler A."/>
            <person name="Kuo A."/>
            <person name="Nagy L.G."/>
            <person name="Floudas D."/>
            <person name="Copeland A."/>
            <person name="Barry K.W."/>
            <person name="Cichocki N."/>
            <person name="Veneault-Fourrey C."/>
            <person name="LaButti K."/>
            <person name="Lindquist E.A."/>
            <person name="Lipzen A."/>
            <person name="Lundell T."/>
            <person name="Morin E."/>
            <person name="Murat C."/>
            <person name="Riley R."/>
            <person name="Ohm R."/>
            <person name="Sun H."/>
            <person name="Tunlid A."/>
            <person name="Henrissat B."/>
            <person name="Grigoriev I.V."/>
            <person name="Hibbett D.S."/>
            <person name="Martin F."/>
        </authorList>
    </citation>
    <scope>NUCLEOTIDE SEQUENCE [LARGE SCALE GENOMIC DNA]</scope>
    <source>
        <strain evidence="6">FD-334 SS-4</strain>
    </source>
</reference>
<feature type="transmembrane region" description="Helical" evidence="4">
    <location>
        <begin position="341"/>
        <end position="362"/>
    </location>
</feature>
<dbReference type="AlphaFoldDB" id="A0A0D2P1Z6"/>
<sequence length="410" mass="46080">MPFSWNFFASESQYRILACLRGTNGPINCLSLTRDGSLLASGADDQVLRIWDIREKRRLQTLQDKSERWGQEIFSVLEREGASFSFIKEEGIRLANFRELSMTNAFSVDDPVESVDYDRVKSRLAVSSHHGRIKMYDFDKRGILALIWEKSMPAPAAGAHCAIPRSIHFTVKGEHLLIFGLESGVIRESKISATGINDWTKSLNSSIGNAFLNPEENILVVDNLVDGFDLYRYPHTAPFSTIELSRKTSFIHGAAFIENGTQIACGSDHGTIYLYSLEKVERTQTLKHGSRRTMIQALDAVSTNDRHIIASGSNDSQPDIVIWERVTKPPQRNGPKPPCSAVTMLLIINFLVVIILALVVGLDRSQKDAIIVQVYLRKKTLACHWKDLKLFYVNKESTLMTHIGEITLRA</sequence>
<accession>A0A0D2P1Z6</accession>
<dbReference type="OrthoDB" id="3238562at2759"/>
<dbReference type="SMART" id="SM00320">
    <property type="entry name" value="WD40"/>
    <property type="match status" value="4"/>
</dbReference>
<keyword evidence="4" id="KW-0472">Membrane</keyword>
<evidence type="ECO:0000256" key="2">
    <source>
        <dbReference type="ARBA" id="ARBA00022737"/>
    </source>
</evidence>
<dbReference type="SUPFAM" id="SSF50978">
    <property type="entry name" value="WD40 repeat-like"/>
    <property type="match status" value="1"/>
</dbReference>
<evidence type="ECO:0000256" key="1">
    <source>
        <dbReference type="ARBA" id="ARBA00022574"/>
    </source>
</evidence>
<dbReference type="Gene3D" id="2.130.10.10">
    <property type="entry name" value="YVTN repeat-like/Quinoprotein amine dehydrogenase"/>
    <property type="match status" value="2"/>
</dbReference>
<protein>
    <submittedName>
        <fullName evidence="5">Uncharacterized protein</fullName>
    </submittedName>
</protein>
<dbReference type="OMA" id="CAIPRSI"/>
<dbReference type="PANTHER" id="PTHR22847">
    <property type="entry name" value="WD40 REPEAT PROTEIN"/>
    <property type="match status" value="1"/>
</dbReference>
<dbReference type="InterPro" id="IPR019775">
    <property type="entry name" value="WD40_repeat_CS"/>
</dbReference>
<name>A0A0D2P1Z6_HYPSF</name>
<keyword evidence="6" id="KW-1185">Reference proteome</keyword>
<dbReference type="STRING" id="945553.A0A0D2P1Z6"/>
<keyword evidence="4" id="KW-0812">Transmembrane</keyword>
<evidence type="ECO:0000313" key="5">
    <source>
        <dbReference type="EMBL" id="KJA24984.1"/>
    </source>
</evidence>
<dbReference type="Pfam" id="PF00400">
    <property type="entry name" value="WD40"/>
    <property type="match status" value="2"/>
</dbReference>
<dbReference type="InterPro" id="IPR015943">
    <property type="entry name" value="WD40/YVTN_repeat-like_dom_sf"/>
</dbReference>
<dbReference type="EMBL" id="KN817534">
    <property type="protein sequence ID" value="KJA24984.1"/>
    <property type="molecule type" value="Genomic_DNA"/>
</dbReference>
<proteinExistence type="predicted"/>
<dbReference type="Proteomes" id="UP000054270">
    <property type="component" value="Unassembled WGS sequence"/>
</dbReference>
<feature type="repeat" description="WD" evidence="3">
    <location>
        <begin position="20"/>
        <end position="61"/>
    </location>
</feature>
<keyword evidence="2" id="KW-0677">Repeat</keyword>
<organism evidence="5 6">
    <name type="scientific">Hypholoma sublateritium (strain FD-334 SS-4)</name>
    <dbReference type="NCBI Taxonomy" id="945553"/>
    <lineage>
        <taxon>Eukaryota</taxon>
        <taxon>Fungi</taxon>
        <taxon>Dikarya</taxon>
        <taxon>Basidiomycota</taxon>
        <taxon>Agaricomycotina</taxon>
        <taxon>Agaricomycetes</taxon>
        <taxon>Agaricomycetidae</taxon>
        <taxon>Agaricales</taxon>
        <taxon>Agaricineae</taxon>
        <taxon>Strophariaceae</taxon>
        <taxon>Hypholoma</taxon>
    </lineage>
</organism>
<evidence type="ECO:0000256" key="3">
    <source>
        <dbReference type="PROSITE-ProRule" id="PRU00221"/>
    </source>
</evidence>
<evidence type="ECO:0000313" key="6">
    <source>
        <dbReference type="Proteomes" id="UP000054270"/>
    </source>
</evidence>
<dbReference type="PROSITE" id="PS00678">
    <property type="entry name" value="WD_REPEATS_1"/>
    <property type="match status" value="1"/>
</dbReference>
<keyword evidence="4" id="KW-1133">Transmembrane helix</keyword>